<proteinExistence type="predicted"/>
<dbReference type="Proteomes" id="UP000234681">
    <property type="component" value="Chromosome 12"/>
</dbReference>
<reference evidence="1 2" key="1">
    <citation type="submission" date="2005-07" db="EMBL/GenBank/DDBJ databases">
        <authorList>
            <person name="Mural R.J."/>
            <person name="Li P.W."/>
            <person name="Adams M.D."/>
            <person name="Amanatides P.G."/>
            <person name="Baden-Tillson H."/>
            <person name="Barnstead M."/>
            <person name="Chin S.H."/>
            <person name="Dew I."/>
            <person name="Evans C.A."/>
            <person name="Ferriera S."/>
            <person name="Flanigan M."/>
            <person name="Fosler C."/>
            <person name="Glodek A."/>
            <person name="Gu Z."/>
            <person name="Holt R.A."/>
            <person name="Jennings D."/>
            <person name="Kraft C.L."/>
            <person name="Lu F."/>
            <person name="Nguyen T."/>
            <person name="Nusskern D.R."/>
            <person name="Pfannkoch C.M."/>
            <person name="Sitter C."/>
            <person name="Sutton G.G."/>
            <person name="Venter J.C."/>
            <person name="Wang Z."/>
            <person name="Woodage T."/>
            <person name="Zheng X.H."/>
            <person name="Zhong F."/>
        </authorList>
    </citation>
    <scope>NUCLEOTIDE SEQUENCE [LARGE SCALE GENOMIC DNA]</scope>
    <source>
        <strain>BN</strain>
        <strain evidence="2">Sprague-Dawley</strain>
    </source>
</reference>
<evidence type="ECO:0000313" key="2">
    <source>
        <dbReference type="Proteomes" id="UP000234681"/>
    </source>
</evidence>
<dbReference type="EMBL" id="CH474108">
    <property type="protein sequence ID" value="EDL74913.1"/>
    <property type="molecule type" value="Genomic_DNA"/>
</dbReference>
<dbReference type="AlphaFoldDB" id="A6KSV5"/>
<name>A6KSV5_RAT</name>
<protein>
    <submittedName>
        <fullName evidence="1">Androgen-induced proliferation inhibitor (Predicted), isoform CRA_b</fullName>
    </submittedName>
</protein>
<sequence>MCFRPALLSATTLRRKEQKRRIFLQEMYGGEAPNERDDEHAINFLYESFGKKITFFCQV</sequence>
<organism evidence="1 2">
    <name type="scientific">Rattus norvegicus</name>
    <name type="common">Rat</name>
    <dbReference type="NCBI Taxonomy" id="10116"/>
    <lineage>
        <taxon>Eukaryota</taxon>
        <taxon>Metazoa</taxon>
        <taxon>Chordata</taxon>
        <taxon>Craniata</taxon>
        <taxon>Vertebrata</taxon>
        <taxon>Euteleostomi</taxon>
        <taxon>Mammalia</taxon>
        <taxon>Eutheria</taxon>
        <taxon>Euarchontoglires</taxon>
        <taxon>Glires</taxon>
        <taxon>Rodentia</taxon>
        <taxon>Myomorpha</taxon>
        <taxon>Muroidea</taxon>
        <taxon>Muridae</taxon>
        <taxon>Murinae</taxon>
        <taxon>Rattus</taxon>
    </lineage>
</organism>
<evidence type="ECO:0000313" key="1">
    <source>
        <dbReference type="EMBL" id="EDL74913.1"/>
    </source>
</evidence>
<gene>
    <name evidence="1" type="primary">Aprin_predicted</name>
    <name evidence="1" type="ORF">rCG_40726</name>
</gene>
<accession>A6KSV5</accession>